<keyword evidence="3" id="KW-1185">Reference proteome</keyword>
<evidence type="ECO:0000313" key="2">
    <source>
        <dbReference type="EMBL" id="OLP85306.1"/>
    </source>
</evidence>
<organism evidence="2 3">
    <name type="scientific">Symbiodinium microadriaticum</name>
    <name type="common">Dinoflagellate</name>
    <name type="synonym">Zooxanthella microadriatica</name>
    <dbReference type="NCBI Taxonomy" id="2951"/>
    <lineage>
        <taxon>Eukaryota</taxon>
        <taxon>Sar</taxon>
        <taxon>Alveolata</taxon>
        <taxon>Dinophyceae</taxon>
        <taxon>Suessiales</taxon>
        <taxon>Symbiodiniaceae</taxon>
        <taxon>Symbiodinium</taxon>
    </lineage>
</organism>
<reference evidence="2 3" key="1">
    <citation type="submission" date="2016-02" db="EMBL/GenBank/DDBJ databases">
        <title>Genome analysis of coral dinoflagellate symbionts highlights evolutionary adaptations to a symbiotic lifestyle.</title>
        <authorList>
            <person name="Aranda M."/>
            <person name="Li Y."/>
            <person name="Liew Y.J."/>
            <person name="Baumgarten S."/>
            <person name="Simakov O."/>
            <person name="Wilson M."/>
            <person name="Piel J."/>
            <person name="Ashoor H."/>
            <person name="Bougouffa S."/>
            <person name="Bajic V.B."/>
            <person name="Ryu T."/>
            <person name="Ravasi T."/>
            <person name="Bayer T."/>
            <person name="Micklem G."/>
            <person name="Kim H."/>
            <person name="Bhak J."/>
            <person name="Lajeunesse T.C."/>
            <person name="Voolstra C.R."/>
        </authorList>
    </citation>
    <scope>NUCLEOTIDE SEQUENCE [LARGE SCALE GENOMIC DNA]</scope>
    <source>
        <strain evidence="2 3">CCMP2467</strain>
    </source>
</reference>
<evidence type="ECO:0000313" key="3">
    <source>
        <dbReference type="Proteomes" id="UP000186817"/>
    </source>
</evidence>
<comment type="caution">
    <text evidence="2">The sequence shown here is derived from an EMBL/GenBank/DDBJ whole genome shotgun (WGS) entry which is preliminary data.</text>
</comment>
<feature type="chain" id="PRO_5012660819" evidence="1">
    <location>
        <begin position="21"/>
        <end position="267"/>
    </location>
</feature>
<dbReference type="EMBL" id="LSRX01000984">
    <property type="protein sequence ID" value="OLP85306.1"/>
    <property type="molecule type" value="Genomic_DNA"/>
</dbReference>
<accession>A0A1Q9CQV8</accession>
<protein>
    <submittedName>
        <fullName evidence="2">Uncharacterized protein</fullName>
    </submittedName>
</protein>
<dbReference type="Proteomes" id="UP000186817">
    <property type="component" value="Unassembled WGS sequence"/>
</dbReference>
<sequence length="267" mass="29554">MKQSLGVEAVLFLWLLGAEGAKVRSLEALVGEALQQSFHNADKRSFRLSEHEIEYMLSQSREGGNGQSRLEVSACVKMAFQREMSFLGFFRDEHNFCRENGEGTVPHPTPAIGSIATHRGRSGLVHMSLSAITYACAAGGVGALLSEVQSTRRTMDEFKFLPTFFITYMEAERSGDRWLARFSARDCSGGTDTNAIHYLAYFKLDSRVAKSLEQILMELRAVGLLLDGEDLAKDSVQAADTEILMRKLCDLRGILASLADLTCRRVS</sequence>
<dbReference type="AlphaFoldDB" id="A0A1Q9CQV8"/>
<feature type="signal peptide" evidence="1">
    <location>
        <begin position="1"/>
        <end position="20"/>
    </location>
</feature>
<evidence type="ECO:0000256" key="1">
    <source>
        <dbReference type="SAM" id="SignalP"/>
    </source>
</evidence>
<proteinExistence type="predicted"/>
<dbReference type="OrthoDB" id="408607at2759"/>
<gene>
    <name evidence="2" type="ORF">AK812_SmicGene33721</name>
</gene>
<name>A0A1Q9CQV8_SYMMI</name>
<keyword evidence="1" id="KW-0732">Signal</keyword>